<dbReference type="Proteomes" id="UP001627154">
    <property type="component" value="Unassembled WGS sequence"/>
</dbReference>
<keyword evidence="2" id="KW-1185">Reference proteome</keyword>
<dbReference type="AlphaFoldDB" id="A0ABD2XE21"/>
<sequence length="100" mass="11567">MYRTVQQRQQQRVLYSYYTTDYILRRGAARAVTIYIRLTFSVIRSALRADRENTPYNVLRYVCTWTRAARRMIATAAAAAAAAWAHTDARLYARTVSSQP</sequence>
<dbReference type="EMBL" id="JBJJXI010000030">
    <property type="protein sequence ID" value="KAL3403487.1"/>
    <property type="molecule type" value="Genomic_DNA"/>
</dbReference>
<organism evidence="1 2">
    <name type="scientific">Trichogramma kaykai</name>
    <dbReference type="NCBI Taxonomy" id="54128"/>
    <lineage>
        <taxon>Eukaryota</taxon>
        <taxon>Metazoa</taxon>
        <taxon>Ecdysozoa</taxon>
        <taxon>Arthropoda</taxon>
        <taxon>Hexapoda</taxon>
        <taxon>Insecta</taxon>
        <taxon>Pterygota</taxon>
        <taxon>Neoptera</taxon>
        <taxon>Endopterygota</taxon>
        <taxon>Hymenoptera</taxon>
        <taxon>Apocrita</taxon>
        <taxon>Proctotrupomorpha</taxon>
        <taxon>Chalcidoidea</taxon>
        <taxon>Trichogrammatidae</taxon>
        <taxon>Trichogramma</taxon>
    </lineage>
</organism>
<evidence type="ECO:0000313" key="2">
    <source>
        <dbReference type="Proteomes" id="UP001627154"/>
    </source>
</evidence>
<reference evidence="1 2" key="1">
    <citation type="journal article" date="2024" name="bioRxiv">
        <title>A reference genome for Trichogramma kaykai: A tiny desert-dwelling parasitoid wasp with competing sex-ratio distorters.</title>
        <authorList>
            <person name="Culotta J."/>
            <person name="Lindsey A.R."/>
        </authorList>
    </citation>
    <scope>NUCLEOTIDE SEQUENCE [LARGE SCALE GENOMIC DNA]</scope>
    <source>
        <strain evidence="1 2">KSX58</strain>
    </source>
</reference>
<evidence type="ECO:0000313" key="1">
    <source>
        <dbReference type="EMBL" id="KAL3403487.1"/>
    </source>
</evidence>
<protein>
    <submittedName>
        <fullName evidence="1">Uncharacterized protein</fullName>
    </submittedName>
</protein>
<name>A0ABD2XE21_9HYME</name>
<accession>A0ABD2XE21</accession>
<comment type="caution">
    <text evidence="1">The sequence shown here is derived from an EMBL/GenBank/DDBJ whole genome shotgun (WGS) entry which is preliminary data.</text>
</comment>
<proteinExistence type="predicted"/>
<gene>
    <name evidence="1" type="ORF">TKK_003760</name>
</gene>